<keyword evidence="6" id="KW-1133">Transmembrane helix</keyword>
<dbReference type="STRING" id="656061.D5GKD8"/>
<dbReference type="Proteomes" id="UP000006911">
    <property type="component" value="Unassembled WGS sequence"/>
</dbReference>
<dbReference type="HOGENOM" id="CLU_169147_1_1_1"/>
<dbReference type="GeneID" id="9182001"/>
<dbReference type="Gene3D" id="4.10.91.10">
    <property type="entry name" value="Cytochrome c oxidase, subunit VIIa"/>
    <property type="match status" value="1"/>
</dbReference>
<comment type="subcellular location">
    <subcellularLocation>
        <location evidence="1">Mitochondrion inner membrane</location>
    </subcellularLocation>
</comment>
<evidence type="ECO:0000313" key="8">
    <source>
        <dbReference type="Proteomes" id="UP000006911"/>
    </source>
</evidence>
<proteinExistence type="inferred from homology"/>
<dbReference type="InParanoid" id="D5GKD8"/>
<dbReference type="AlphaFoldDB" id="D5GKD8"/>
<keyword evidence="8" id="KW-1185">Reference proteome</keyword>
<keyword evidence="6" id="KW-0812">Transmembrane</keyword>
<feature type="transmembrane region" description="Helical" evidence="6">
    <location>
        <begin position="71"/>
        <end position="90"/>
    </location>
</feature>
<accession>D5GKD8</accession>
<dbReference type="GO" id="GO:0006123">
    <property type="term" value="P:mitochondrial electron transport, cytochrome c to oxygen"/>
    <property type="evidence" value="ECO:0007669"/>
    <property type="project" value="InterPro"/>
</dbReference>
<dbReference type="Pfam" id="PF02238">
    <property type="entry name" value="COX7a"/>
    <property type="match status" value="1"/>
</dbReference>
<keyword evidence="4" id="KW-0496">Mitochondrion</keyword>
<reference evidence="7 8" key="1">
    <citation type="journal article" date="2010" name="Nature">
        <title>Perigord black truffle genome uncovers evolutionary origins and mechanisms of symbiosis.</title>
        <authorList>
            <person name="Martin F."/>
            <person name="Kohler A."/>
            <person name="Murat C."/>
            <person name="Balestrini R."/>
            <person name="Coutinho P.M."/>
            <person name="Jaillon O."/>
            <person name="Montanini B."/>
            <person name="Morin E."/>
            <person name="Noel B."/>
            <person name="Percudani R."/>
            <person name="Porcel B."/>
            <person name="Rubini A."/>
            <person name="Amicucci A."/>
            <person name="Amselem J."/>
            <person name="Anthouard V."/>
            <person name="Arcioni S."/>
            <person name="Artiguenave F."/>
            <person name="Aury J.M."/>
            <person name="Ballario P."/>
            <person name="Bolchi A."/>
            <person name="Brenna A."/>
            <person name="Brun A."/>
            <person name="Buee M."/>
            <person name="Cantarel B."/>
            <person name="Chevalier G."/>
            <person name="Couloux A."/>
            <person name="Da Silva C."/>
            <person name="Denoeud F."/>
            <person name="Duplessis S."/>
            <person name="Ghignone S."/>
            <person name="Hilselberger B."/>
            <person name="Iotti M."/>
            <person name="Marcais B."/>
            <person name="Mello A."/>
            <person name="Miranda M."/>
            <person name="Pacioni G."/>
            <person name="Quesneville H."/>
            <person name="Riccioni C."/>
            <person name="Ruotolo R."/>
            <person name="Splivallo R."/>
            <person name="Stocchi V."/>
            <person name="Tisserant E."/>
            <person name="Viscomi A.R."/>
            <person name="Zambonelli A."/>
            <person name="Zampieri E."/>
            <person name="Henrissat B."/>
            <person name="Lebrun M.H."/>
            <person name="Paolocci F."/>
            <person name="Bonfante P."/>
            <person name="Ottonello S."/>
            <person name="Wincker P."/>
        </authorList>
    </citation>
    <scope>NUCLEOTIDE SEQUENCE [LARGE SCALE GENOMIC DNA]</scope>
    <source>
        <strain evidence="7 8">Mel28</strain>
    </source>
</reference>
<keyword evidence="3" id="KW-0999">Mitochondrion inner membrane</keyword>
<dbReference type="InterPro" id="IPR039297">
    <property type="entry name" value="COX7a"/>
</dbReference>
<dbReference type="GO" id="GO:0005743">
    <property type="term" value="C:mitochondrial inner membrane"/>
    <property type="evidence" value="ECO:0007669"/>
    <property type="project" value="UniProtKB-SubCell"/>
</dbReference>
<evidence type="ECO:0000256" key="3">
    <source>
        <dbReference type="ARBA" id="ARBA00022792"/>
    </source>
</evidence>
<keyword evidence="5 6" id="KW-0472">Membrane</keyword>
<evidence type="ECO:0000256" key="4">
    <source>
        <dbReference type="ARBA" id="ARBA00023128"/>
    </source>
</evidence>
<dbReference type="eggNOG" id="ENOG502S7DE">
    <property type="taxonomic scope" value="Eukaryota"/>
</dbReference>
<organism evidence="7 8">
    <name type="scientific">Tuber melanosporum (strain Mel28)</name>
    <name type="common">Perigord black truffle</name>
    <dbReference type="NCBI Taxonomy" id="656061"/>
    <lineage>
        <taxon>Eukaryota</taxon>
        <taxon>Fungi</taxon>
        <taxon>Dikarya</taxon>
        <taxon>Ascomycota</taxon>
        <taxon>Pezizomycotina</taxon>
        <taxon>Pezizomycetes</taxon>
        <taxon>Pezizales</taxon>
        <taxon>Tuberaceae</taxon>
        <taxon>Tuber</taxon>
    </lineage>
</organism>
<dbReference type="RefSeq" id="XP_002840790.1">
    <property type="nucleotide sequence ID" value="XM_002840744.1"/>
</dbReference>
<name>D5GKD8_TUBMM</name>
<sequence>MLPRWRLSSDHLSNRFPIPSIHQSQLNRIQKISDMPGFVYRENRVPHYQRLFQKNDGVRQWYKTPRSKMMLYPYFVMLSLGISGSLYGMCRMVMGKKSYF</sequence>
<gene>
    <name evidence="7" type="ORF">GSTUM_00009494001</name>
</gene>
<protein>
    <submittedName>
        <fullName evidence="7">(Perigord truffle) hypothetical protein</fullName>
    </submittedName>
</protein>
<dbReference type="KEGG" id="tml:GSTUM_00009494001"/>
<evidence type="ECO:0000256" key="5">
    <source>
        <dbReference type="ARBA" id="ARBA00023136"/>
    </source>
</evidence>
<dbReference type="GO" id="GO:0045277">
    <property type="term" value="C:respiratory chain complex IV"/>
    <property type="evidence" value="ECO:0007669"/>
    <property type="project" value="InterPro"/>
</dbReference>
<dbReference type="EMBL" id="FN430338">
    <property type="protein sequence ID" value="CAZ84981.1"/>
    <property type="molecule type" value="Genomic_DNA"/>
</dbReference>
<dbReference type="InterPro" id="IPR036539">
    <property type="entry name" value="Cyt_c_oxidase_su7a_sf"/>
</dbReference>
<evidence type="ECO:0000256" key="2">
    <source>
        <dbReference type="ARBA" id="ARBA00009331"/>
    </source>
</evidence>
<evidence type="ECO:0000256" key="6">
    <source>
        <dbReference type="SAM" id="Phobius"/>
    </source>
</evidence>
<comment type="similarity">
    <text evidence="2">Belongs to the cytochrome c oxidase VIIa family.</text>
</comment>
<dbReference type="SUPFAM" id="SSF81419">
    <property type="entry name" value="Mitochondrial cytochrome c oxidase subunit VIIa"/>
    <property type="match status" value="1"/>
</dbReference>
<evidence type="ECO:0000256" key="1">
    <source>
        <dbReference type="ARBA" id="ARBA00004273"/>
    </source>
</evidence>
<dbReference type="OMA" id="YKAHTRL"/>
<evidence type="ECO:0000313" key="7">
    <source>
        <dbReference type="EMBL" id="CAZ84981.1"/>
    </source>
</evidence>